<gene>
    <name evidence="2" type="ORF">T265_15711</name>
</gene>
<dbReference type="PANTHER" id="PTHR12000:SF42">
    <property type="entry name" value="LEGUMAIN"/>
    <property type="match status" value="1"/>
</dbReference>
<dbReference type="InterPro" id="IPR046427">
    <property type="entry name" value="Legumain_prodom_sf"/>
</dbReference>
<dbReference type="OrthoDB" id="192611at2759"/>
<dbReference type="InterPro" id="IPR001096">
    <property type="entry name" value="Peptidase_C13"/>
</dbReference>
<dbReference type="KEGG" id="ovi:T265_15711"/>
<reference evidence="2 3" key="1">
    <citation type="submission" date="2013-11" db="EMBL/GenBank/DDBJ databases">
        <title>Opisthorchis viverrini - life in the bile duct.</title>
        <authorList>
            <person name="Young N.D."/>
            <person name="Nagarajan N."/>
            <person name="Lin S.J."/>
            <person name="Korhonen P.K."/>
            <person name="Jex A.R."/>
            <person name="Hall R.S."/>
            <person name="Safavi-Hemami H."/>
            <person name="Kaewkong W."/>
            <person name="Bertrand D."/>
            <person name="Gao S."/>
            <person name="Seet Q."/>
            <person name="Wongkham S."/>
            <person name="Teh B.T."/>
            <person name="Wongkham C."/>
            <person name="Intapan P.M."/>
            <person name="Maleewong W."/>
            <person name="Yang X."/>
            <person name="Hu M."/>
            <person name="Wang Z."/>
            <person name="Hofmann A."/>
            <person name="Sternberg P.W."/>
            <person name="Tan P."/>
            <person name="Wang J."/>
            <person name="Gasser R.B."/>
        </authorList>
    </citation>
    <scope>NUCLEOTIDE SEQUENCE [LARGE SCALE GENOMIC DNA]</scope>
</reference>
<dbReference type="RefSeq" id="XP_009177259.1">
    <property type="nucleotide sequence ID" value="XM_009178995.1"/>
</dbReference>
<evidence type="ECO:0000313" key="2">
    <source>
        <dbReference type="EMBL" id="KER18994.1"/>
    </source>
</evidence>
<comment type="similarity">
    <text evidence="1">Belongs to the peptidase C13 family.</text>
</comment>
<dbReference type="Proteomes" id="UP000054324">
    <property type="component" value="Unassembled WGS sequence"/>
</dbReference>
<accession>A0A074ZUV9</accession>
<organism evidence="2 3">
    <name type="scientific">Opisthorchis viverrini</name>
    <name type="common">Southeast Asian liver fluke</name>
    <dbReference type="NCBI Taxonomy" id="6198"/>
    <lineage>
        <taxon>Eukaryota</taxon>
        <taxon>Metazoa</taxon>
        <taxon>Spiralia</taxon>
        <taxon>Lophotrochozoa</taxon>
        <taxon>Platyhelminthes</taxon>
        <taxon>Trematoda</taxon>
        <taxon>Digenea</taxon>
        <taxon>Opisthorchiida</taxon>
        <taxon>Opisthorchiata</taxon>
        <taxon>Opisthorchiidae</taxon>
        <taxon>Opisthorchis</taxon>
    </lineage>
</organism>
<dbReference type="Pfam" id="PF01650">
    <property type="entry name" value="Peptidase_C13"/>
    <property type="match status" value="1"/>
</dbReference>
<sequence>PPSSSSFVERHKTDPVYLHVTTEVKLNALELNDTIAYMHSKKCSTKWCYTWIITPSSIKGSTSLVAHSSGDSSRAHENFSSCLATAKCFGVERYHRLHAFQKMFNKMVLYVDSCSSGSMFRDVLPSNMEIYLTTSSNEDEPSYSLFCSDKEIDVCLADEYSYVWVIDSEFNDLKTHTLEEQYTMVKKNTALSHVMKYGEMAMGSLPVGKFQGHYDLLMDRKDGAIASNAVGRKPSCQAHLFSKFRRLVEAATEDEHDSAWRKLHRELPLGLIVKEMSSDIVMDVTTQHKPTQKLLSKRDELVCFKAVFDQFRAHCFTIRQAS</sequence>
<feature type="non-terminal residue" evidence="2">
    <location>
        <position position="1"/>
    </location>
</feature>
<dbReference type="Gene3D" id="3.40.50.1460">
    <property type="match status" value="1"/>
</dbReference>
<protein>
    <recommendedName>
        <fullName evidence="4">Peptidase C13 family protein</fullName>
    </recommendedName>
</protein>
<dbReference type="EMBL" id="KL597396">
    <property type="protein sequence ID" value="KER18994.1"/>
    <property type="molecule type" value="Genomic_DNA"/>
</dbReference>
<dbReference type="GeneID" id="20329876"/>
<dbReference type="GO" id="GO:0006624">
    <property type="term" value="P:vacuolar protein processing"/>
    <property type="evidence" value="ECO:0007669"/>
    <property type="project" value="TreeGrafter"/>
</dbReference>
<dbReference type="CTD" id="20329876"/>
<dbReference type="PANTHER" id="PTHR12000">
    <property type="entry name" value="HEMOGLOBINASE FAMILY MEMBER"/>
    <property type="match status" value="1"/>
</dbReference>
<dbReference type="GO" id="GO:0005773">
    <property type="term" value="C:vacuole"/>
    <property type="evidence" value="ECO:0007669"/>
    <property type="project" value="GOC"/>
</dbReference>
<dbReference type="GO" id="GO:0051603">
    <property type="term" value="P:proteolysis involved in protein catabolic process"/>
    <property type="evidence" value="ECO:0007669"/>
    <property type="project" value="TreeGrafter"/>
</dbReference>
<dbReference type="Gene3D" id="1.10.132.130">
    <property type="match status" value="1"/>
</dbReference>
<evidence type="ECO:0008006" key="4">
    <source>
        <dbReference type="Google" id="ProtNLM"/>
    </source>
</evidence>
<dbReference type="GO" id="GO:0004197">
    <property type="term" value="F:cysteine-type endopeptidase activity"/>
    <property type="evidence" value="ECO:0007669"/>
    <property type="project" value="TreeGrafter"/>
</dbReference>
<evidence type="ECO:0000256" key="1">
    <source>
        <dbReference type="ARBA" id="ARBA00009941"/>
    </source>
</evidence>
<keyword evidence="3" id="KW-1185">Reference proteome</keyword>
<evidence type="ECO:0000313" key="3">
    <source>
        <dbReference type="Proteomes" id="UP000054324"/>
    </source>
</evidence>
<dbReference type="AlphaFoldDB" id="A0A074ZUV9"/>
<name>A0A074ZUV9_OPIVI</name>
<proteinExistence type="inferred from homology"/>